<dbReference type="Proteomes" id="UP000001593">
    <property type="component" value="Unassembled WGS sequence"/>
</dbReference>
<evidence type="ECO:0000256" key="1">
    <source>
        <dbReference type="SAM" id="Phobius"/>
    </source>
</evidence>
<keyword evidence="1" id="KW-0812">Transmembrane</keyword>
<feature type="transmembrane region" description="Helical" evidence="1">
    <location>
        <begin position="214"/>
        <end position="235"/>
    </location>
</feature>
<dbReference type="InParanoid" id="A7S8U5"/>
<feature type="transmembrane region" description="Helical" evidence="1">
    <location>
        <begin position="175"/>
        <end position="202"/>
    </location>
</feature>
<keyword evidence="1" id="KW-0472">Membrane</keyword>
<dbReference type="HOGENOM" id="CLU_1024164_0_0_1"/>
<reference evidence="2 3" key="1">
    <citation type="journal article" date="2007" name="Science">
        <title>Sea anemone genome reveals ancestral eumetazoan gene repertoire and genomic organization.</title>
        <authorList>
            <person name="Putnam N.H."/>
            <person name="Srivastava M."/>
            <person name="Hellsten U."/>
            <person name="Dirks B."/>
            <person name="Chapman J."/>
            <person name="Salamov A."/>
            <person name="Terry A."/>
            <person name="Shapiro H."/>
            <person name="Lindquist E."/>
            <person name="Kapitonov V.V."/>
            <person name="Jurka J."/>
            <person name="Genikhovich G."/>
            <person name="Grigoriev I.V."/>
            <person name="Lucas S.M."/>
            <person name="Steele R.E."/>
            <person name="Finnerty J.R."/>
            <person name="Technau U."/>
            <person name="Martindale M.Q."/>
            <person name="Rokhsar D.S."/>
        </authorList>
    </citation>
    <scope>NUCLEOTIDE SEQUENCE [LARGE SCALE GENOMIC DNA]</scope>
    <source>
        <strain evidence="3">CH2 X CH6</strain>
    </source>
</reference>
<organism evidence="2 3">
    <name type="scientific">Nematostella vectensis</name>
    <name type="common">Starlet sea anemone</name>
    <dbReference type="NCBI Taxonomy" id="45351"/>
    <lineage>
        <taxon>Eukaryota</taxon>
        <taxon>Metazoa</taxon>
        <taxon>Cnidaria</taxon>
        <taxon>Anthozoa</taxon>
        <taxon>Hexacorallia</taxon>
        <taxon>Actiniaria</taxon>
        <taxon>Edwardsiidae</taxon>
        <taxon>Nematostella</taxon>
    </lineage>
</organism>
<evidence type="ECO:0000313" key="2">
    <source>
        <dbReference type="EMBL" id="EDO39928.1"/>
    </source>
</evidence>
<sequence>MIVPCWGRYMIVTCRDRDMIVTCRDRDVIVTCRDCDVIEAFRDRYMIVTCRDRYMIVTCRDRDMIVTCRDRDVIVTCRDCDVIEAFRDRCMIVTCRDRDVIVTCRDRDMFQIFATLAIFTTIILPCLRAAYDMPVTLWTCFLPIVMTHQLSANGSFLAVFIFINNSVPSELLGTVNGLSMAVTSVFRALAPSASGSLFAWSISEGYKLGFPFNVNLAFIFLGLIRLLSVVFCCFLSQDLNKQKIRPKARTEDTALFRRRKVVETTPVWESAV</sequence>
<dbReference type="InterPro" id="IPR036259">
    <property type="entry name" value="MFS_trans_sf"/>
</dbReference>
<keyword evidence="3" id="KW-1185">Reference proteome</keyword>
<dbReference type="Gene3D" id="1.20.1250.20">
    <property type="entry name" value="MFS general substrate transporter like domains"/>
    <property type="match status" value="1"/>
</dbReference>
<protein>
    <submittedName>
        <fullName evidence="2">Uncharacterized protein</fullName>
    </submittedName>
</protein>
<dbReference type="SUPFAM" id="SSF103473">
    <property type="entry name" value="MFS general substrate transporter"/>
    <property type="match status" value="1"/>
</dbReference>
<name>A7S8U5_NEMVE</name>
<keyword evidence="1" id="KW-1133">Transmembrane helix</keyword>
<dbReference type="AlphaFoldDB" id="A7S8U5"/>
<evidence type="ECO:0000313" key="3">
    <source>
        <dbReference type="Proteomes" id="UP000001593"/>
    </source>
</evidence>
<feature type="transmembrane region" description="Helical" evidence="1">
    <location>
        <begin position="136"/>
        <end position="163"/>
    </location>
</feature>
<accession>A7S8U5</accession>
<gene>
    <name evidence="2" type="ORF">NEMVEDRAFT_v1g243639</name>
</gene>
<feature type="transmembrane region" description="Helical" evidence="1">
    <location>
        <begin position="112"/>
        <end position="130"/>
    </location>
</feature>
<dbReference type="eggNOG" id="KOG2615">
    <property type="taxonomic scope" value="Eukaryota"/>
</dbReference>
<dbReference type="EMBL" id="DS469599">
    <property type="protein sequence ID" value="EDO39928.1"/>
    <property type="molecule type" value="Genomic_DNA"/>
</dbReference>
<proteinExistence type="predicted"/>